<dbReference type="EMBL" id="QNVS01000033">
    <property type="protein sequence ID" value="REC53948.1"/>
    <property type="molecule type" value="Genomic_DNA"/>
</dbReference>
<feature type="signal peptide" evidence="1">
    <location>
        <begin position="1"/>
        <end position="46"/>
    </location>
</feature>
<evidence type="ECO:0000313" key="2">
    <source>
        <dbReference type="EMBL" id="REC53948.1"/>
    </source>
</evidence>
<keyword evidence="3" id="KW-1185">Reference proteome</keyword>
<evidence type="ECO:0000256" key="1">
    <source>
        <dbReference type="SAM" id="SignalP"/>
    </source>
</evidence>
<evidence type="ECO:0000313" key="3">
    <source>
        <dbReference type="Proteomes" id="UP000256512"/>
    </source>
</evidence>
<reference evidence="2 3" key="1">
    <citation type="journal article" date="2006" name="Int. J. Syst. Evol. Microbiol.">
        <title>Chryseobacterium piscium sp. nov., isolated from fish of the South Atlantic Ocean off South Africa.</title>
        <authorList>
            <person name="de Beer H."/>
            <person name="Hugo C.J."/>
            <person name="Jooste P.J."/>
            <person name="Vancanneyt M."/>
            <person name="Coenye T."/>
            <person name="Vandamme P."/>
        </authorList>
    </citation>
    <scope>NUCLEOTIDE SEQUENCE [LARGE SCALE GENOMIC DNA]</scope>
    <source>
        <strain evidence="2 3">CCUG 51923</strain>
    </source>
</reference>
<evidence type="ECO:0008006" key="4">
    <source>
        <dbReference type="Google" id="ProtNLM"/>
    </source>
</evidence>
<protein>
    <recommendedName>
        <fullName evidence="4">DUF4142 domain-containing protein</fullName>
    </recommendedName>
</protein>
<feature type="chain" id="PRO_5017793957" description="DUF4142 domain-containing protein" evidence="1">
    <location>
        <begin position="47"/>
        <end position="236"/>
    </location>
</feature>
<proteinExistence type="predicted"/>
<dbReference type="Proteomes" id="UP000256512">
    <property type="component" value="Unassembled WGS sequence"/>
</dbReference>
<name>A0A3D9BKB0_9FLAO</name>
<sequence>MHCTKNCNTADCTKKYDLKQKTMNKKILRIGVLSLFMLLASNTVNAQSQQVEKIGTYITQEMSFLNMTPLQAEQIYQINVQAAAAVENLDQKSFAQNSSQKENIESFAKILKERNVALQNILSPAQFQLFQENKIARAATFRTMVMTRMLDLTNDQLTPVFNINQKVVENVRKDLDIYFSANNNRGKNNAQRKLHKALKKADKAFDQVLSSQQITTYHENADFLRSVLREEYGTKN</sequence>
<comment type="caution">
    <text evidence="2">The sequence shown here is derived from an EMBL/GenBank/DDBJ whole genome shotgun (WGS) entry which is preliminary data.</text>
</comment>
<gene>
    <name evidence="2" type="ORF">DRF62_11530</name>
</gene>
<dbReference type="AlphaFoldDB" id="A0A3D9BKB0"/>
<keyword evidence="1" id="KW-0732">Signal</keyword>
<organism evidence="2 3">
    <name type="scientific">Chryseobacterium piscium</name>
    <dbReference type="NCBI Taxonomy" id="333702"/>
    <lineage>
        <taxon>Bacteria</taxon>
        <taxon>Pseudomonadati</taxon>
        <taxon>Bacteroidota</taxon>
        <taxon>Flavobacteriia</taxon>
        <taxon>Flavobacteriales</taxon>
        <taxon>Weeksellaceae</taxon>
        <taxon>Chryseobacterium group</taxon>
        <taxon>Chryseobacterium</taxon>
    </lineage>
</organism>
<accession>A0A3D9BKB0</accession>